<dbReference type="AlphaFoldDB" id="A0A494Y8G0"/>
<feature type="domain" description="AAA" evidence="1">
    <location>
        <begin position="10"/>
        <end position="212"/>
    </location>
</feature>
<dbReference type="Gene3D" id="3.40.50.300">
    <property type="entry name" value="P-loop containing nucleotide triphosphate hydrolases"/>
    <property type="match status" value="1"/>
</dbReference>
<evidence type="ECO:0000313" key="3">
    <source>
        <dbReference type="Proteomes" id="UP000270342"/>
    </source>
</evidence>
<dbReference type="Pfam" id="PF13614">
    <property type="entry name" value="AAA_31"/>
    <property type="match status" value="1"/>
</dbReference>
<comment type="caution">
    <text evidence="2">The sequence shown here is derived from an EMBL/GenBank/DDBJ whole genome shotgun (WGS) entry which is preliminary data.</text>
</comment>
<organism evidence="2 3">
    <name type="scientific">Pararobbsia silviterrae</name>
    <dbReference type="NCBI Taxonomy" id="1792498"/>
    <lineage>
        <taxon>Bacteria</taxon>
        <taxon>Pseudomonadati</taxon>
        <taxon>Pseudomonadota</taxon>
        <taxon>Betaproteobacteria</taxon>
        <taxon>Burkholderiales</taxon>
        <taxon>Burkholderiaceae</taxon>
        <taxon>Pararobbsia</taxon>
    </lineage>
</organism>
<sequence length="353" mass="39844">MLTVRKSSVTKIITLYNHKGGVSKTTTTYHLAYAFAEAMKMKVLVVDADPQCNLTELCLSKVIDALDIKEEKGESTTLPGSSLKDALWPRLEGERANVDVESIVLTKFDEEFPLFILRGDIGLSEAEDRLSYAYSQRMTSDMHQKRTYVAVNDMLRRLGELHEFDVILVDVGPSAAALTRSFFLACDSFLVPVAPDRFNYQAVGSLSHILNKWIVEHMQVVPDFQKLSLNVPTRAPVLRGIVMQRFQRHNGVAKAGFKVWIDRVRQRATEELIPALIDASGAEGVAKHCLTEPLCAEIHDFASLAPMMLSNSKPVWRLTKDDTEWQGHVWEQRSSAMREFRDRFFSLAKLAIE</sequence>
<dbReference type="EMBL" id="RBZU01000001">
    <property type="protein sequence ID" value="RKP58971.1"/>
    <property type="molecule type" value="Genomic_DNA"/>
</dbReference>
<evidence type="ECO:0000259" key="1">
    <source>
        <dbReference type="Pfam" id="PF13614"/>
    </source>
</evidence>
<dbReference type="InterPro" id="IPR025669">
    <property type="entry name" value="AAA_dom"/>
</dbReference>
<accession>A0A494Y8G0</accession>
<dbReference type="PANTHER" id="PTHR13696">
    <property type="entry name" value="P-LOOP CONTAINING NUCLEOSIDE TRIPHOSPHATE HYDROLASE"/>
    <property type="match status" value="1"/>
</dbReference>
<dbReference type="InterPro" id="IPR050678">
    <property type="entry name" value="DNA_Partitioning_ATPase"/>
</dbReference>
<gene>
    <name evidence="2" type="ORF">D7S86_03375</name>
</gene>
<dbReference type="Proteomes" id="UP000270342">
    <property type="component" value="Unassembled WGS sequence"/>
</dbReference>
<dbReference type="CDD" id="cd02042">
    <property type="entry name" value="ParAB_family"/>
    <property type="match status" value="1"/>
</dbReference>
<reference evidence="2 3" key="1">
    <citation type="submission" date="2018-10" db="EMBL/GenBank/DDBJ databases">
        <title>Robbsia sp. DHC34, isolated from soil.</title>
        <authorList>
            <person name="Gao Z.-H."/>
            <person name="Qiu L.-H."/>
        </authorList>
    </citation>
    <scope>NUCLEOTIDE SEQUENCE [LARGE SCALE GENOMIC DNA]</scope>
    <source>
        <strain evidence="2 3">DHC34</strain>
    </source>
</reference>
<evidence type="ECO:0000313" key="2">
    <source>
        <dbReference type="EMBL" id="RKP58971.1"/>
    </source>
</evidence>
<dbReference type="InterPro" id="IPR027417">
    <property type="entry name" value="P-loop_NTPase"/>
</dbReference>
<keyword evidence="3" id="KW-1185">Reference proteome</keyword>
<name>A0A494Y8G0_9BURK</name>
<proteinExistence type="predicted"/>
<protein>
    <submittedName>
        <fullName evidence="2">ParA family protein</fullName>
    </submittedName>
</protein>
<dbReference type="PANTHER" id="PTHR13696:SF99">
    <property type="entry name" value="COBYRINIC ACID AC-DIAMIDE SYNTHASE"/>
    <property type="match status" value="1"/>
</dbReference>
<dbReference type="SUPFAM" id="SSF52540">
    <property type="entry name" value="P-loop containing nucleoside triphosphate hydrolases"/>
    <property type="match status" value="1"/>
</dbReference>